<accession>A0A4P9ZFS3</accession>
<keyword evidence="6" id="KW-0540">Nuclease</keyword>
<organism evidence="14 15">
    <name type="scientific">Metschnikowia bicuspidata</name>
    <dbReference type="NCBI Taxonomy" id="27322"/>
    <lineage>
        <taxon>Eukaryota</taxon>
        <taxon>Fungi</taxon>
        <taxon>Dikarya</taxon>
        <taxon>Ascomycota</taxon>
        <taxon>Saccharomycotina</taxon>
        <taxon>Pichiomycetes</taxon>
        <taxon>Metschnikowiaceae</taxon>
        <taxon>Metschnikowia</taxon>
    </lineage>
</organism>
<dbReference type="GO" id="GO:0005737">
    <property type="term" value="C:cytoplasm"/>
    <property type="evidence" value="ECO:0007669"/>
    <property type="project" value="UniProtKB-SubCell"/>
</dbReference>
<dbReference type="Proteomes" id="UP000268321">
    <property type="component" value="Unassembled WGS sequence"/>
</dbReference>
<protein>
    <recommendedName>
        <fullName evidence="11">RNA exonuclease 3</fullName>
    </recommendedName>
</protein>
<evidence type="ECO:0000259" key="13">
    <source>
        <dbReference type="SMART" id="SM00479"/>
    </source>
</evidence>
<keyword evidence="8" id="KW-0269">Exonuclease</keyword>
<comment type="subcellular location">
    <subcellularLocation>
        <location evidence="2">Cytoplasm</location>
    </subcellularLocation>
    <subcellularLocation>
        <location evidence="1">Nucleus</location>
    </subcellularLocation>
</comment>
<dbReference type="GO" id="GO:0010629">
    <property type="term" value="P:negative regulation of gene expression"/>
    <property type="evidence" value="ECO:0007669"/>
    <property type="project" value="UniProtKB-ARBA"/>
</dbReference>
<evidence type="ECO:0000256" key="1">
    <source>
        <dbReference type="ARBA" id="ARBA00004123"/>
    </source>
</evidence>
<dbReference type="GO" id="GO:0005634">
    <property type="term" value="C:nucleus"/>
    <property type="evidence" value="ECO:0007669"/>
    <property type="project" value="UniProtKB-SubCell"/>
</dbReference>
<dbReference type="GO" id="GO:0003676">
    <property type="term" value="F:nucleic acid binding"/>
    <property type="evidence" value="ECO:0007669"/>
    <property type="project" value="InterPro"/>
</dbReference>
<evidence type="ECO:0000256" key="8">
    <source>
        <dbReference type="ARBA" id="ARBA00022839"/>
    </source>
</evidence>
<proteinExistence type="inferred from homology"/>
<dbReference type="InterPro" id="IPR012337">
    <property type="entry name" value="RNaseH-like_sf"/>
</dbReference>
<keyword evidence="7" id="KW-0378">Hydrolase</keyword>
<feature type="region of interest" description="Disordered" evidence="12">
    <location>
        <begin position="34"/>
        <end position="59"/>
    </location>
</feature>
<keyword evidence="5" id="KW-0698">rRNA processing</keyword>
<sequence length="528" mass="59982">MFRIADNVFEKVKCPGLNSSTGCSVVNCLFDHGPTKRKSEPEESSAKRPKPNETATTDKAHLINEVTEKDVLFVVPKALSTDLVLPRVERTQNTKKIARFLSVKKSDATPNKLAISKEYEIASASRNVTGYRDAVAEFLCEEGRRVPTEDLERILPIELNPSPALFSVRRRYVELFAEAIKRQNPQLRIPKWTATQEEYKIASTTTSSTYNVAVKRKLYLINHPEKNEKVQRQTISKERYLKELRSLCIDKEKLIKFGFVMEPPGPIDEPEIVRTCHRCKLEFKLLTVEEEYDCRYHSGKVIKSDLNERKYLCCGGVVGATDTDPCSKSSHHVFYWLNPSEMHHCIPYMDTRNVWGTRKGSLEAVGIDCEMGFTSKGFELLRITAIDFFSGEEVIDELVRPKGTVLDLNTQWSGIAEIKQEAMSLQDSITLLGEVIDSNTVLVGHGLENDMNAMRLIHHKIVDTAVLYPRHKATPTFRYSLKQLAFQYLGRNIQAGEHDSGEDSLAAIDVTKFFIEEDIKRSQRRAST</sequence>
<feature type="domain" description="Exonuclease" evidence="13">
    <location>
        <begin position="363"/>
        <end position="520"/>
    </location>
</feature>
<dbReference type="FunFam" id="3.30.420.10:FF:000031">
    <property type="entry name" value="RNA exonuclease 1"/>
    <property type="match status" value="1"/>
</dbReference>
<evidence type="ECO:0000256" key="7">
    <source>
        <dbReference type="ARBA" id="ARBA00022801"/>
    </source>
</evidence>
<dbReference type="PANTHER" id="PTHR12801">
    <property type="entry name" value="RNA EXONUCLEASE REXO1 / RECO3 FAMILY MEMBER-RELATED"/>
    <property type="match status" value="1"/>
</dbReference>
<reference evidence="15" key="1">
    <citation type="journal article" date="2018" name="Nat. Microbiol.">
        <title>Leveraging single-cell genomics to expand the fungal tree of life.</title>
        <authorList>
            <person name="Ahrendt S.R."/>
            <person name="Quandt C.A."/>
            <person name="Ciobanu D."/>
            <person name="Clum A."/>
            <person name="Salamov A."/>
            <person name="Andreopoulos B."/>
            <person name="Cheng J.F."/>
            <person name="Woyke T."/>
            <person name="Pelin A."/>
            <person name="Henrissat B."/>
            <person name="Reynolds N.K."/>
            <person name="Benny G.L."/>
            <person name="Smith M.E."/>
            <person name="James T.Y."/>
            <person name="Grigoriev I.V."/>
        </authorList>
    </citation>
    <scope>NUCLEOTIDE SEQUENCE [LARGE SCALE GENOMIC DNA]</scope>
    <source>
        <strain evidence="15">Baker2002</strain>
    </source>
</reference>
<dbReference type="InterPro" id="IPR047021">
    <property type="entry name" value="REXO1/3/4-like"/>
</dbReference>
<feature type="compositionally biased region" description="Basic and acidic residues" evidence="12">
    <location>
        <begin position="34"/>
        <end position="46"/>
    </location>
</feature>
<dbReference type="InterPro" id="IPR034922">
    <property type="entry name" value="REX1-like_exo"/>
</dbReference>
<dbReference type="GO" id="GO:0006364">
    <property type="term" value="P:rRNA processing"/>
    <property type="evidence" value="ECO:0007669"/>
    <property type="project" value="UniProtKB-KW"/>
</dbReference>
<name>A0A4P9ZFS3_9ASCO</name>
<dbReference type="InterPro" id="IPR013520">
    <property type="entry name" value="Ribonucl_H"/>
</dbReference>
<dbReference type="PANTHER" id="PTHR12801:SF118">
    <property type="entry name" value="RNA EXONUCLEASE 3"/>
    <property type="match status" value="1"/>
</dbReference>
<evidence type="ECO:0000256" key="11">
    <source>
        <dbReference type="ARBA" id="ARBA00039985"/>
    </source>
</evidence>
<evidence type="ECO:0000256" key="2">
    <source>
        <dbReference type="ARBA" id="ARBA00004496"/>
    </source>
</evidence>
<evidence type="ECO:0000256" key="10">
    <source>
        <dbReference type="ARBA" id="ARBA00037201"/>
    </source>
</evidence>
<evidence type="ECO:0000256" key="9">
    <source>
        <dbReference type="ARBA" id="ARBA00023242"/>
    </source>
</evidence>
<evidence type="ECO:0000313" key="15">
    <source>
        <dbReference type="Proteomes" id="UP000268321"/>
    </source>
</evidence>
<dbReference type="AlphaFoldDB" id="A0A4P9ZFS3"/>
<keyword evidence="4" id="KW-0963">Cytoplasm</keyword>
<keyword evidence="9" id="KW-0539">Nucleus</keyword>
<evidence type="ECO:0000313" key="14">
    <source>
        <dbReference type="EMBL" id="RKP31884.1"/>
    </source>
</evidence>
<dbReference type="EMBL" id="ML004436">
    <property type="protein sequence ID" value="RKP31884.1"/>
    <property type="molecule type" value="Genomic_DNA"/>
</dbReference>
<dbReference type="SUPFAM" id="SSF53098">
    <property type="entry name" value="Ribonuclease H-like"/>
    <property type="match status" value="1"/>
</dbReference>
<dbReference type="SMART" id="SM00479">
    <property type="entry name" value="EXOIII"/>
    <property type="match status" value="1"/>
</dbReference>
<dbReference type="GO" id="GO:0004527">
    <property type="term" value="F:exonuclease activity"/>
    <property type="evidence" value="ECO:0007669"/>
    <property type="project" value="UniProtKB-KW"/>
</dbReference>
<comment type="function">
    <text evidence="10">3' to 5' exoribonuclease required for proper 3' end maturation of MRP RNA and of the U5L snRNA.</text>
</comment>
<evidence type="ECO:0000256" key="5">
    <source>
        <dbReference type="ARBA" id="ARBA00022552"/>
    </source>
</evidence>
<dbReference type="Gene3D" id="3.30.420.10">
    <property type="entry name" value="Ribonuclease H-like superfamily/Ribonuclease H"/>
    <property type="match status" value="1"/>
</dbReference>
<dbReference type="OrthoDB" id="3996471at2759"/>
<evidence type="ECO:0000256" key="12">
    <source>
        <dbReference type="SAM" id="MobiDB-lite"/>
    </source>
</evidence>
<keyword evidence="15" id="KW-1185">Reference proteome</keyword>
<dbReference type="InterPro" id="IPR036397">
    <property type="entry name" value="RNaseH_sf"/>
</dbReference>
<evidence type="ECO:0000256" key="6">
    <source>
        <dbReference type="ARBA" id="ARBA00022722"/>
    </source>
</evidence>
<gene>
    <name evidence="14" type="ORF">METBISCDRAFT_13060</name>
</gene>
<evidence type="ECO:0000256" key="3">
    <source>
        <dbReference type="ARBA" id="ARBA00006357"/>
    </source>
</evidence>
<dbReference type="CDD" id="cd06145">
    <property type="entry name" value="REX1_like"/>
    <property type="match status" value="1"/>
</dbReference>
<comment type="similarity">
    <text evidence="3">Belongs to the REXO1/REXO3 family.</text>
</comment>
<evidence type="ECO:0000256" key="4">
    <source>
        <dbReference type="ARBA" id="ARBA00022490"/>
    </source>
</evidence>